<sequence length="465" mass="51921">METNGQEEDTILTETVHIKTKQNVLTLTLKGLQVFQSKDDETSATTLKWPDVLCIQPSQTSSETGCYVLQYIHHEANTSLQIKTLQIQRISEQCVSLMNQQIADSGRPKKLFVVINPIGGAGKGLQIYHEEAEPLFKLAGIDATIVVTEKSKHALLIGENTDFSQYDGIVVVGGDGLYQELLQGLTLQEQKKSGINYDSPDTDLVKLSIPPIGIIPAGTGNATVRFYNGGFFTGRRTAILNIIRGEQYRASVFAVYSNSKFFSVSHLQVTYGLFADIMKRAEELRWMKKFRYFYSILGQILFSRKRYFDAEVYYRTLDVNSGVVAEANSSDWISLKPAIQHCYSIYAMPFELVDTVNTKYVNPFGQHCHLVISTGCSQLSSLLSLVSQNKTSKPGMEVLTNITEFKIKVARENSASPVSDREARDIDLEKGIQIDGEFLKLETPEFLVRLQTSFVPVFGCKPAVT</sequence>
<dbReference type="Gene3D" id="3.40.50.10330">
    <property type="entry name" value="Probable inorganic polyphosphate/atp-NAD kinase, domain 1"/>
    <property type="match status" value="1"/>
</dbReference>
<dbReference type="Gene3D" id="2.60.200.40">
    <property type="match status" value="1"/>
</dbReference>
<organism evidence="2 3">
    <name type="scientific">Biomphalaria glabrata</name>
    <name type="common">Bloodfluke planorb</name>
    <name type="synonym">Freshwater snail</name>
    <dbReference type="NCBI Taxonomy" id="6526"/>
    <lineage>
        <taxon>Eukaryota</taxon>
        <taxon>Metazoa</taxon>
        <taxon>Spiralia</taxon>
        <taxon>Lophotrochozoa</taxon>
        <taxon>Mollusca</taxon>
        <taxon>Gastropoda</taxon>
        <taxon>Heterobranchia</taxon>
        <taxon>Euthyneura</taxon>
        <taxon>Panpulmonata</taxon>
        <taxon>Hygrophila</taxon>
        <taxon>Lymnaeoidea</taxon>
        <taxon>Planorbidae</taxon>
        <taxon>Biomphalaria</taxon>
    </lineage>
</organism>
<dbReference type="OrthoDB" id="3853857at2759"/>
<dbReference type="InterPro" id="IPR016064">
    <property type="entry name" value="NAD/diacylglycerol_kinase_sf"/>
</dbReference>
<evidence type="ECO:0000313" key="3">
    <source>
        <dbReference type="RefSeq" id="XP_055899915.1"/>
    </source>
</evidence>
<gene>
    <name evidence="3" type="primary">LOC106054366</name>
</gene>
<feature type="domain" description="DAGKc" evidence="1">
    <location>
        <begin position="106"/>
        <end position="259"/>
    </location>
</feature>
<dbReference type="PROSITE" id="PS50146">
    <property type="entry name" value="DAGK"/>
    <property type="match status" value="1"/>
</dbReference>
<dbReference type="SUPFAM" id="SSF111331">
    <property type="entry name" value="NAD kinase/diacylglycerol kinase-like"/>
    <property type="match status" value="1"/>
</dbReference>
<dbReference type="Proteomes" id="UP001165740">
    <property type="component" value="Chromosome 10"/>
</dbReference>
<dbReference type="InterPro" id="IPR001206">
    <property type="entry name" value="Diacylglycerol_kinase_cat_dom"/>
</dbReference>
<proteinExistence type="predicted"/>
<dbReference type="GO" id="GO:0006672">
    <property type="term" value="P:ceramide metabolic process"/>
    <property type="evidence" value="ECO:0007669"/>
    <property type="project" value="TreeGrafter"/>
</dbReference>
<protein>
    <submittedName>
        <fullName evidence="3">Uncharacterized protein LOC106054366</fullName>
    </submittedName>
</protein>
<dbReference type="PANTHER" id="PTHR12358:SF111">
    <property type="entry name" value="CERAMIDE KINASE, ISOFORM A"/>
    <property type="match status" value="1"/>
</dbReference>
<dbReference type="OMA" id="IHHEANT"/>
<dbReference type="GeneID" id="106054366"/>
<accession>A0A9W3BK58</accession>
<keyword evidence="2" id="KW-1185">Reference proteome</keyword>
<name>A0A9W3BK58_BIOGL</name>
<dbReference type="InterPro" id="IPR017438">
    <property type="entry name" value="ATP-NAD_kinase_N"/>
</dbReference>
<dbReference type="GO" id="GO:0001729">
    <property type="term" value="F:ceramide kinase activity"/>
    <property type="evidence" value="ECO:0007669"/>
    <property type="project" value="TreeGrafter"/>
</dbReference>
<dbReference type="SMART" id="SM00046">
    <property type="entry name" value="DAGKc"/>
    <property type="match status" value="1"/>
</dbReference>
<dbReference type="AlphaFoldDB" id="A0A9W3BK58"/>
<dbReference type="InterPro" id="IPR050187">
    <property type="entry name" value="Lipid_Phosphate_FormReg"/>
</dbReference>
<dbReference type="PANTHER" id="PTHR12358">
    <property type="entry name" value="SPHINGOSINE KINASE"/>
    <property type="match status" value="1"/>
</dbReference>
<evidence type="ECO:0000259" key="1">
    <source>
        <dbReference type="PROSITE" id="PS50146"/>
    </source>
</evidence>
<evidence type="ECO:0000313" key="2">
    <source>
        <dbReference type="Proteomes" id="UP001165740"/>
    </source>
</evidence>
<dbReference type="GO" id="GO:0016020">
    <property type="term" value="C:membrane"/>
    <property type="evidence" value="ECO:0007669"/>
    <property type="project" value="GOC"/>
</dbReference>
<dbReference type="Pfam" id="PF00781">
    <property type="entry name" value="DAGK_cat"/>
    <property type="match status" value="1"/>
</dbReference>
<dbReference type="RefSeq" id="XP_055899915.1">
    <property type="nucleotide sequence ID" value="XM_056043940.1"/>
</dbReference>
<reference evidence="3" key="1">
    <citation type="submission" date="2025-08" db="UniProtKB">
        <authorList>
            <consortium name="RefSeq"/>
        </authorList>
    </citation>
    <scope>IDENTIFICATION</scope>
</reference>